<evidence type="ECO:0000256" key="2">
    <source>
        <dbReference type="ARBA" id="ARBA00005061"/>
    </source>
</evidence>
<dbReference type="InterPro" id="IPR007115">
    <property type="entry name" value="6-PTP_synth/QueD"/>
</dbReference>
<evidence type="ECO:0000256" key="6">
    <source>
        <dbReference type="ARBA" id="ARBA00022723"/>
    </source>
</evidence>
<dbReference type="EC" id="4.1.2.50" evidence="4"/>
<evidence type="ECO:0000256" key="5">
    <source>
        <dbReference type="ARBA" id="ARBA00018141"/>
    </source>
</evidence>
<comment type="similarity">
    <text evidence="3">Belongs to the PTPS family. QueD subfamily.</text>
</comment>
<proteinExistence type="inferred from homology"/>
<gene>
    <name evidence="11" type="ORF">I7X43_03960</name>
</gene>
<dbReference type="GO" id="GO:0046872">
    <property type="term" value="F:metal ion binding"/>
    <property type="evidence" value="ECO:0007669"/>
    <property type="project" value="UniProtKB-KW"/>
</dbReference>
<dbReference type="PANTHER" id="PTHR12589:SF7">
    <property type="entry name" value="6-PYRUVOYL TETRAHYDROBIOPTERIN SYNTHASE"/>
    <property type="match status" value="1"/>
</dbReference>
<evidence type="ECO:0000256" key="9">
    <source>
        <dbReference type="ARBA" id="ARBA00031449"/>
    </source>
</evidence>
<comment type="cofactor">
    <cofactor evidence="1">
        <name>Zn(2+)</name>
        <dbReference type="ChEBI" id="CHEBI:29105"/>
    </cofactor>
</comment>
<keyword evidence="6" id="KW-0479">Metal-binding</keyword>
<evidence type="ECO:0000256" key="3">
    <source>
        <dbReference type="ARBA" id="ARBA00008900"/>
    </source>
</evidence>
<comment type="catalytic activity">
    <reaction evidence="10">
        <text>7,8-dihydroneopterin 3'-triphosphate + H2O = 6-carboxy-5,6,7,8-tetrahydropterin + triphosphate + acetaldehyde + 2 H(+)</text>
        <dbReference type="Rhea" id="RHEA:27966"/>
        <dbReference type="ChEBI" id="CHEBI:15343"/>
        <dbReference type="ChEBI" id="CHEBI:15377"/>
        <dbReference type="ChEBI" id="CHEBI:15378"/>
        <dbReference type="ChEBI" id="CHEBI:18036"/>
        <dbReference type="ChEBI" id="CHEBI:58462"/>
        <dbReference type="ChEBI" id="CHEBI:61032"/>
        <dbReference type="EC" id="4.1.2.50"/>
    </reaction>
</comment>
<evidence type="ECO:0000313" key="12">
    <source>
        <dbReference type="Proteomes" id="UP000620139"/>
    </source>
</evidence>
<dbReference type="Gene3D" id="3.30.479.10">
    <property type="entry name" value="6-pyruvoyl tetrahydropterin synthase/QueD"/>
    <property type="match status" value="3"/>
</dbReference>
<dbReference type="PANTHER" id="PTHR12589">
    <property type="entry name" value="PYRUVOYL TETRAHYDROBIOPTERIN SYNTHASE"/>
    <property type="match status" value="1"/>
</dbReference>
<evidence type="ECO:0000256" key="7">
    <source>
        <dbReference type="ARBA" id="ARBA00022833"/>
    </source>
</evidence>
<sequence length="370" mass="41403">MLLTLHSAGTGFESACHIPALPEGHRARGLHGHSYFAQARCALPSGWAPFAGGEVSRLRERLEHAAAPLDHALLNDHLPNPTDENLARWLQKRLAGGDGQPPLPGLQQLSVYSTAHSGVDLDGRGHAHVWRRYRFQSAHWLPHVPAGHKCGRLHGHGFEVILHANQDLGERDYALDYDQLDALWAPLHFELNYRCLNELPGLENPTSEMLSRWIWQRLKPELPELSWVTVYETGSSGANYDGARFRIWKEFKLDSAVQLKRAPQDHPLAGVHGHTFTLRLHLQAELHQLLGWAVDFGDVKDRFNPVFKRLDHHPLHLDPALSDGDCATLAAHLLREARAVLPETDRVDLFETRGCGALVTLGDTQELIPV</sequence>
<dbReference type="SUPFAM" id="SSF55620">
    <property type="entry name" value="Tetrahydrobiopterin biosynthesis enzymes-like"/>
    <property type="match status" value="3"/>
</dbReference>
<evidence type="ECO:0000256" key="4">
    <source>
        <dbReference type="ARBA" id="ARBA00012982"/>
    </source>
</evidence>
<evidence type="ECO:0000256" key="1">
    <source>
        <dbReference type="ARBA" id="ARBA00001947"/>
    </source>
</evidence>
<dbReference type="GO" id="GO:0070497">
    <property type="term" value="F:6-carboxytetrahydropterin synthase activity"/>
    <property type="evidence" value="ECO:0007669"/>
    <property type="project" value="UniProtKB-EC"/>
</dbReference>
<evidence type="ECO:0000313" key="11">
    <source>
        <dbReference type="EMBL" id="MBH9551999.1"/>
    </source>
</evidence>
<accession>A0A931IVY5</accession>
<dbReference type="RefSeq" id="WP_198099584.1">
    <property type="nucleotide sequence ID" value="NZ_JAEDAL010000001.1"/>
</dbReference>
<reference evidence="11" key="1">
    <citation type="submission" date="2020-12" db="EMBL/GenBank/DDBJ databases">
        <title>The genome sequence of Inhella sp. 4Y17.</title>
        <authorList>
            <person name="Liu Y."/>
        </authorList>
    </citation>
    <scope>NUCLEOTIDE SEQUENCE</scope>
    <source>
        <strain evidence="11">4Y10</strain>
    </source>
</reference>
<keyword evidence="7" id="KW-0862">Zinc</keyword>
<keyword evidence="12" id="KW-1185">Reference proteome</keyword>
<dbReference type="Pfam" id="PF01242">
    <property type="entry name" value="PTPS"/>
    <property type="match status" value="3"/>
</dbReference>
<evidence type="ECO:0000256" key="10">
    <source>
        <dbReference type="ARBA" id="ARBA00048807"/>
    </source>
</evidence>
<dbReference type="AlphaFoldDB" id="A0A931IVY5"/>
<organism evidence="11 12">
    <name type="scientific">Inhella gelatinilytica</name>
    <dbReference type="NCBI Taxonomy" id="2795030"/>
    <lineage>
        <taxon>Bacteria</taxon>
        <taxon>Pseudomonadati</taxon>
        <taxon>Pseudomonadota</taxon>
        <taxon>Betaproteobacteria</taxon>
        <taxon>Burkholderiales</taxon>
        <taxon>Sphaerotilaceae</taxon>
        <taxon>Inhella</taxon>
    </lineage>
</organism>
<comment type="pathway">
    <text evidence="2">Purine metabolism; 7-cyano-7-deazaguanine biosynthesis.</text>
</comment>
<protein>
    <recommendedName>
        <fullName evidence="5">6-carboxy-5,6,7,8-tetrahydropterin synthase</fullName>
        <ecNumber evidence="4">4.1.2.50</ecNumber>
    </recommendedName>
    <alternativeName>
        <fullName evidence="9">Queuosine biosynthesis protein QueD</fullName>
    </alternativeName>
</protein>
<dbReference type="Proteomes" id="UP000620139">
    <property type="component" value="Unassembled WGS sequence"/>
</dbReference>
<name>A0A931IVY5_9BURK</name>
<comment type="caution">
    <text evidence="11">The sequence shown here is derived from an EMBL/GenBank/DDBJ whole genome shotgun (WGS) entry which is preliminary data.</text>
</comment>
<evidence type="ECO:0000256" key="8">
    <source>
        <dbReference type="ARBA" id="ARBA00023239"/>
    </source>
</evidence>
<dbReference type="InterPro" id="IPR038418">
    <property type="entry name" value="6-PTP_synth/QueD_sf"/>
</dbReference>
<keyword evidence="8" id="KW-0456">Lyase</keyword>
<dbReference type="EMBL" id="JAEDAL010000001">
    <property type="protein sequence ID" value="MBH9551999.1"/>
    <property type="molecule type" value="Genomic_DNA"/>
</dbReference>